<sequence>MVCRKLEEKKEKDKHKETIKPHVVIKPQPRTFSTHSPWLNGKHNNFATQVSVVSTKDDNAPRDHDVDKETMVSNQIGDVDVSQPSLGNAPIPCAMWWDNLLNLGEQEGSEKFGSCSLLQEENFILEFPNIDDSIWDSNLCDFNSWEITDFVLEPLASCEMVTIVLSGLGE</sequence>
<reference evidence="2 3" key="2">
    <citation type="journal article" date="2017" name="Front. Plant Sci.">
        <title>Gene Classification and Mining of Molecular Markers Useful in Red Clover (Trifolium pratense) Breeding.</title>
        <authorList>
            <person name="Istvanek J."/>
            <person name="Dluhosova J."/>
            <person name="Dluhos P."/>
            <person name="Patkova L."/>
            <person name="Nedelnik J."/>
            <person name="Repkova J."/>
        </authorList>
    </citation>
    <scope>NUCLEOTIDE SEQUENCE [LARGE SCALE GENOMIC DNA]</scope>
    <source>
        <strain evidence="3">cv. Tatra</strain>
        <tissue evidence="2">Young leaves</tissue>
    </source>
</reference>
<protein>
    <submittedName>
        <fullName evidence="2">MYB transcription factor LAP2</fullName>
    </submittedName>
</protein>
<reference evidence="2 3" key="1">
    <citation type="journal article" date="2014" name="Am. J. Bot.">
        <title>Genome assembly and annotation for red clover (Trifolium pratense; Fabaceae).</title>
        <authorList>
            <person name="Istvanek J."/>
            <person name="Jaros M."/>
            <person name="Krenek A."/>
            <person name="Repkova J."/>
        </authorList>
    </citation>
    <scope>NUCLEOTIDE SEQUENCE [LARGE SCALE GENOMIC DNA]</scope>
    <source>
        <strain evidence="3">cv. Tatra</strain>
        <tissue evidence="2">Young leaves</tissue>
    </source>
</reference>
<dbReference type="EMBL" id="ASHM01047556">
    <property type="protein sequence ID" value="PNX84919.1"/>
    <property type="molecule type" value="Genomic_DNA"/>
</dbReference>
<evidence type="ECO:0000313" key="3">
    <source>
        <dbReference type="Proteomes" id="UP000236291"/>
    </source>
</evidence>
<dbReference type="Proteomes" id="UP000236291">
    <property type="component" value="Unassembled WGS sequence"/>
</dbReference>
<dbReference type="AlphaFoldDB" id="A0A2K3PI24"/>
<feature type="non-terminal residue" evidence="2">
    <location>
        <position position="170"/>
    </location>
</feature>
<evidence type="ECO:0000313" key="1">
    <source>
        <dbReference type="EMBL" id="PNX84919.1"/>
    </source>
</evidence>
<accession>A0A2K3PI24</accession>
<proteinExistence type="predicted"/>
<dbReference type="EMBL" id="ASHM01007260">
    <property type="protein sequence ID" value="PNY14946.1"/>
    <property type="molecule type" value="Genomic_DNA"/>
</dbReference>
<name>A0A2K3PI24_TRIPR</name>
<organism evidence="2 3">
    <name type="scientific">Trifolium pratense</name>
    <name type="common">Red clover</name>
    <dbReference type="NCBI Taxonomy" id="57577"/>
    <lineage>
        <taxon>Eukaryota</taxon>
        <taxon>Viridiplantae</taxon>
        <taxon>Streptophyta</taxon>
        <taxon>Embryophyta</taxon>
        <taxon>Tracheophyta</taxon>
        <taxon>Spermatophyta</taxon>
        <taxon>Magnoliopsida</taxon>
        <taxon>eudicotyledons</taxon>
        <taxon>Gunneridae</taxon>
        <taxon>Pentapetalae</taxon>
        <taxon>rosids</taxon>
        <taxon>fabids</taxon>
        <taxon>Fabales</taxon>
        <taxon>Fabaceae</taxon>
        <taxon>Papilionoideae</taxon>
        <taxon>50 kb inversion clade</taxon>
        <taxon>NPAAA clade</taxon>
        <taxon>Hologalegina</taxon>
        <taxon>IRL clade</taxon>
        <taxon>Trifolieae</taxon>
        <taxon>Trifolium</taxon>
    </lineage>
</organism>
<evidence type="ECO:0000313" key="2">
    <source>
        <dbReference type="EMBL" id="PNY14946.1"/>
    </source>
</evidence>
<comment type="caution">
    <text evidence="2">The sequence shown here is derived from an EMBL/GenBank/DDBJ whole genome shotgun (WGS) entry which is preliminary data.</text>
</comment>
<gene>
    <name evidence="2" type="ORF">L195_g011635</name>
    <name evidence="1" type="ORF">L195_g040984</name>
</gene>